<comment type="caution">
    <text evidence="3">The sequence shown here is derived from an EMBL/GenBank/DDBJ whole genome shotgun (WGS) entry which is preliminary data.</text>
</comment>
<sequence length="257" mass="28223">MLPLKPWGGALLAVLLWSSRVLTATAPGWDYSLDMAADNFAMENPDVGYDGSVDLLMYSTILEYDSDTKDWSEDDLFGLAFQAFQEMRVVHGDIRRNCGNTNKFPDVPTGVSAIALGNKVYIASSLRGSKARQWVYVKTSAAYLQNRLNECRAAMVQTAEDNGDNISDGGYALRPCWSRSTGPQELGCSNFVAFEGLNEMRGTSDKYNKFKRASSSAPGDKNSWPVPSNTNKRPIKTYSGSIKVEVEDPMQVDVPGS</sequence>
<organism evidence="3 4">
    <name type="scientific">Carpinus fangiana</name>
    <dbReference type="NCBI Taxonomy" id="176857"/>
    <lineage>
        <taxon>Eukaryota</taxon>
        <taxon>Viridiplantae</taxon>
        <taxon>Streptophyta</taxon>
        <taxon>Embryophyta</taxon>
        <taxon>Tracheophyta</taxon>
        <taxon>Spermatophyta</taxon>
        <taxon>Magnoliopsida</taxon>
        <taxon>eudicotyledons</taxon>
        <taxon>Gunneridae</taxon>
        <taxon>Pentapetalae</taxon>
        <taxon>rosids</taxon>
        <taxon>fabids</taxon>
        <taxon>Fagales</taxon>
        <taxon>Betulaceae</taxon>
        <taxon>Carpinus</taxon>
    </lineage>
</organism>
<accession>A0A5N6KNK6</accession>
<protein>
    <submittedName>
        <fullName evidence="3">Uncharacterized protein</fullName>
    </submittedName>
</protein>
<feature type="region of interest" description="Disordered" evidence="1">
    <location>
        <begin position="210"/>
        <end position="257"/>
    </location>
</feature>
<dbReference type="AlphaFoldDB" id="A0A5N6KNK6"/>
<feature type="chain" id="PRO_5024273212" evidence="2">
    <location>
        <begin position="24"/>
        <end position="257"/>
    </location>
</feature>
<dbReference type="Proteomes" id="UP000327013">
    <property type="component" value="Unassembled WGS sequence"/>
</dbReference>
<evidence type="ECO:0000256" key="2">
    <source>
        <dbReference type="SAM" id="SignalP"/>
    </source>
</evidence>
<evidence type="ECO:0000313" key="4">
    <source>
        <dbReference type="Proteomes" id="UP000327013"/>
    </source>
</evidence>
<keyword evidence="4" id="KW-1185">Reference proteome</keyword>
<evidence type="ECO:0000256" key="1">
    <source>
        <dbReference type="SAM" id="MobiDB-lite"/>
    </source>
</evidence>
<evidence type="ECO:0000313" key="3">
    <source>
        <dbReference type="EMBL" id="KAB8336669.1"/>
    </source>
</evidence>
<dbReference type="EMBL" id="VIBQ01000009">
    <property type="protein sequence ID" value="KAB8336669.1"/>
    <property type="molecule type" value="Genomic_DNA"/>
</dbReference>
<reference evidence="3 4" key="1">
    <citation type="submission" date="2019-06" db="EMBL/GenBank/DDBJ databases">
        <title>A chromosomal-level reference genome of Carpinus fangiana (Coryloideae, Betulaceae).</title>
        <authorList>
            <person name="Yang X."/>
            <person name="Wang Z."/>
            <person name="Zhang L."/>
            <person name="Hao G."/>
            <person name="Liu J."/>
            <person name="Yang Y."/>
        </authorList>
    </citation>
    <scope>NUCLEOTIDE SEQUENCE [LARGE SCALE GENOMIC DNA]</scope>
    <source>
        <strain evidence="3">Cfa_2016G</strain>
        <tissue evidence="3">Leaf</tissue>
    </source>
</reference>
<keyword evidence="2" id="KW-0732">Signal</keyword>
<dbReference type="OrthoDB" id="3780330at2759"/>
<gene>
    <name evidence="3" type="ORF">FH972_020980</name>
</gene>
<name>A0A5N6KNK6_9ROSI</name>
<proteinExistence type="predicted"/>
<feature type="signal peptide" evidence="2">
    <location>
        <begin position="1"/>
        <end position="23"/>
    </location>
</feature>